<keyword evidence="2" id="KW-1185">Reference proteome</keyword>
<dbReference type="SUPFAM" id="SSF54427">
    <property type="entry name" value="NTF2-like"/>
    <property type="match status" value="1"/>
</dbReference>
<reference evidence="2" key="1">
    <citation type="submission" date="2016-10" db="EMBL/GenBank/DDBJ databases">
        <authorList>
            <person name="Varghese N."/>
            <person name="Submissions S."/>
        </authorList>
    </citation>
    <scope>NUCLEOTIDE SEQUENCE [LARGE SCALE GENOMIC DNA]</scope>
    <source>
        <strain evidence="2">CGMCC 4.3530</strain>
    </source>
</reference>
<dbReference type="PANTHER" id="PTHR38436">
    <property type="entry name" value="POLYKETIDE CYCLASE SNOAL-LIKE DOMAIN"/>
    <property type="match status" value="1"/>
</dbReference>
<evidence type="ECO:0000313" key="1">
    <source>
        <dbReference type="EMBL" id="SDW09285.1"/>
    </source>
</evidence>
<dbReference type="STRING" id="418495.SAMN05216215_1001172"/>
<name>A0A1H2QQC7_9PSEU</name>
<dbReference type="AlphaFoldDB" id="A0A1H2QQC7"/>
<dbReference type="Proteomes" id="UP000199529">
    <property type="component" value="Unassembled WGS sequence"/>
</dbReference>
<sequence length="155" mass="17323">MSQILLASNEKPATEELTAPVREFIAAVNADDLPAAIDRLASDSVHHGRISNYRPEGVQVLFRLLRGVLPDLRFEIRDMRVDGDRVVSRIVGTGTHTGSYLNKPPTNRPIAWESVDIATVGRDQRGEVVILERFWDVFADARAWQEIGFIPAIMC</sequence>
<dbReference type="Gene3D" id="3.10.450.50">
    <property type="match status" value="1"/>
</dbReference>
<proteinExistence type="predicted"/>
<dbReference type="Pfam" id="PF07366">
    <property type="entry name" value="SnoaL"/>
    <property type="match status" value="1"/>
</dbReference>
<organism evidence="1 2">
    <name type="scientific">Saccharopolyspora shandongensis</name>
    <dbReference type="NCBI Taxonomy" id="418495"/>
    <lineage>
        <taxon>Bacteria</taxon>
        <taxon>Bacillati</taxon>
        <taxon>Actinomycetota</taxon>
        <taxon>Actinomycetes</taxon>
        <taxon>Pseudonocardiales</taxon>
        <taxon>Pseudonocardiaceae</taxon>
        <taxon>Saccharopolyspora</taxon>
    </lineage>
</organism>
<dbReference type="RefSeq" id="WP_093260150.1">
    <property type="nucleotide sequence ID" value="NZ_FNOK01000001.1"/>
</dbReference>
<dbReference type="PANTHER" id="PTHR38436:SF1">
    <property type="entry name" value="ESTER CYCLASE"/>
    <property type="match status" value="1"/>
</dbReference>
<dbReference type="EMBL" id="FNOK01000001">
    <property type="protein sequence ID" value="SDW09285.1"/>
    <property type="molecule type" value="Genomic_DNA"/>
</dbReference>
<dbReference type="InterPro" id="IPR032710">
    <property type="entry name" value="NTF2-like_dom_sf"/>
</dbReference>
<dbReference type="OrthoDB" id="5181013at2"/>
<protein>
    <submittedName>
        <fullName evidence="1">SnoaL-like polyketide cyclase</fullName>
    </submittedName>
</protein>
<dbReference type="InterPro" id="IPR009959">
    <property type="entry name" value="Cyclase_SnoaL-like"/>
</dbReference>
<gene>
    <name evidence="1" type="ORF">SAMN05216215_1001172</name>
</gene>
<accession>A0A1H2QQC7</accession>
<evidence type="ECO:0000313" key="2">
    <source>
        <dbReference type="Proteomes" id="UP000199529"/>
    </source>
</evidence>
<dbReference type="GO" id="GO:0030638">
    <property type="term" value="P:polyketide metabolic process"/>
    <property type="evidence" value="ECO:0007669"/>
    <property type="project" value="InterPro"/>
</dbReference>